<organism evidence="2 3">
    <name type="scientific">Saccharothrix texasensis</name>
    <dbReference type="NCBI Taxonomy" id="103734"/>
    <lineage>
        <taxon>Bacteria</taxon>
        <taxon>Bacillati</taxon>
        <taxon>Actinomycetota</taxon>
        <taxon>Actinomycetes</taxon>
        <taxon>Pseudonocardiales</taxon>
        <taxon>Pseudonocardiaceae</taxon>
        <taxon>Saccharothrix</taxon>
    </lineage>
</organism>
<evidence type="ECO:0000313" key="3">
    <source>
        <dbReference type="Proteomes" id="UP000268727"/>
    </source>
</evidence>
<proteinExistence type="predicted"/>
<dbReference type="OrthoDB" id="4297752at2"/>
<keyword evidence="3" id="KW-1185">Reference proteome</keyword>
<dbReference type="EMBL" id="RJKM01000001">
    <property type="protein sequence ID" value="ROP38466.1"/>
    <property type="molecule type" value="Genomic_DNA"/>
</dbReference>
<dbReference type="RefSeq" id="WP_148088839.1">
    <property type="nucleotide sequence ID" value="NZ_RJKM01000001.1"/>
</dbReference>
<protein>
    <submittedName>
        <fullName evidence="2">Uncharacterized protein</fullName>
    </submittedName>
</protein>
<keyword evidence="1" id="KW-0732">Signal</keyword>
<dbReference type="Proteomes" id="UP000268727">
    <property type="component" value="Unassembled WGS sequence"/>
</dbReference>
<name>A0A3N1H7R7_9PSEU</name>
<dbReference type="SUPFAM" id="SSF55486">
    <property type="entry name" value="Metalloproteases ('zincins'), catalytic domain"/>
    <property type="match status" value="1"/>
</dbReference>
<feature type="signal peptide" evidence="1">
    <location>
        <begin position="1"/>
        <end position="30"/>
    </location>
</feature>
<dbReference type="Gene3D" id="3.40.390.10">
    <property type="entry name" value="Collagenase (Catalytic Domain)"/>
    <property type="match status" value="1"/>
</dbReference>
<dbReference type="AlphaFoldDB" id="A0A3N1H7R7"/>
<dbReference type="InterPro" id="IPR024079">
    <property type="entry name" value="MetalloPept_cat_dom_sf"/>
</dbReference>
<evidence type="ECO:0000256" key="1">
    <source>
        <dbReference type="SAM" id="SignalP"/>
    </source>
</evidence>
<evidence type="ECO:0000313" key="2">
    <source>
        <dbReference type="EMBL" id="ROP38466.1"/>
    </source>
</evidence>
<gene>
    <name evidence="2" type="ORF">EDD40_3820</name>
</gene>
<feature type="chain" id="PRO_5018274692" evidence="1">
    <location>
        <begin position="31"/>
        <end position="307"/>
    </location>
</feature>
<accession>A0A3N1H7R7</accession>
<sequence>MRTITGRARLGVAALAAVLASAVLTTPASAAAPPFDPSLGRTPYQPDKMLVDPYAGDARDQRNQYGFNLTQYRGLTNPAYYELMDHYTVKLYRNRRGLPENDPRLAQEERWLEGFDEVLSTMVLETNKWVGGRLEYLDYDGEPYLTTPRPANQISITFDPQLTSAIGIAYPGTTLDRRGLALTGGNISFAHLPQWTDLVEDSLDGDREARYQIALKVMHEFGHHMGLNHYFAEFHGQYTLMGGRTVDDVTSWNQVLSRGDKAGLLAMAGWRDRAKKCGETGVCDPIWYKDDGVAWPPNAPDHRYDRG</sequence>
<dbReference type="GO" id="GO:0008237">
    <property type="term" value="F:metallopeptidase activity"/>
    <property type="evidence" value="ECO:0007669"/>
    <property type="project" value="InterPro"/>
</dbReference>
<comment type="caution">
    <text evidence="2">The sequence shown here is derived from an EMBL/GenBank/DDBJ whole genome shotgun (WGS) entry which is preliminary data.</text>
</comment>
<reference evidence="2 3" key="1">
    <citation type="submission" date="2018-11" db="EMBL/GenBank/DDBJ databases">
        <title>Sequencing the genomes of 1000 actinobacteria strains.</title>
        <authorList>
            <person name="Klenk H.-P."/>
        </authorList>
    </citation>
    <scope>NUCLEOTIDE SEQUENCE [LARGE SCALE GENOMIC DNA]</scope>
    <source>
        <strain evidence="2 3">DSM 44231</strain>
    </source>
</reference>